<dbReference type="GO" id="GO:0015535">
    <property type="term" value="F:fucose:proton symporter activity"/>
    <property type="evidence" value="ECO:0007669"/>
    <property type="project" value="InterPro"/>
</dbReference>
<comment type="similarity">
    <text evidence="3">Belongs to the major facilitator superfamily. FHS transporter (TC 2.A.1.7) family.</text>
</comment>
<evidence type="ECO:0000256" key="4">
    <source>
        <dbReference type="ARBA" id="ARBA00022448"/>
    </source>
</evidence>
<dbReference type="InterPro" id="IPR050375">
    <property type="entry name" value="MFS_TsgA-like"/>
</dbReference>
<dbReference type="InterPro" id="IPR020846">
    <property type="entry name" value="MFS_dom"/>
</dbReference>
<reference evidence="14" key="1">
    <citation type="submission" date="2016-04" db="EMBL/GenBank/DDBJ databases">
        <authorList>
            <person name="Chen L."/>
            <person name="Zhuang W."/>
            <person name="Wang G."/>
        </authorList>
    </citation>
    <scope>NUCLEOTIDE SEQUENCE [LARGE SCALE GENOMIC DNA]</scope>
    <source>
        <strain evidence="14">208</strain>
    </source>
</reference>
<organism evidence="13 14">
    <name type="scientific">Niastella populi</name>
    <dbReference type="NCBI Taxonomy" id="550983"/>
    <lineage>
        <taxon>Bacteria</taxon>
        <taxon>Pseudomonadati</taxon>
        <taxon>Bacteroidota</taxon>
        <taxon>Chitinophagia</taxon>
        <taxon>Chitinophagales</taxon>
        <taxon>Chitinophagaceae</taxon>
        <taxon>Niastella</taxon>
    </lineage>
</organism>
<feature type="domain" description="Major facilitator superfamily (MFS) profile" evidence="12">
    <location>
        <begin position="23"/>
        <end position="429"/>
    </location>
</feature>
<comment type="caution">
    <text evidence="13">The sequence shown here is derived from an EMBL/GenBank/DDBJ whole genome shotgun (WGS) entry which is preliminary data.</text>
</comment>
<evidence type="ECO:0000256" key="7">
    <source>
        <dbReference type="ARBA" id="ARBA00022597"/>
    </source>
</evidence>
<dbReference type="InterPro" id="IPR005964">
    <property type="entry name" value="Glc/Gal_transptr_bac"/>
</dbReference>
<feature type="transmembrane region" description="Helical" evidence="11">
    <location>
        <begin position="113"/>
        <end position="130"/>
    </location>
</feature>
<dbReference type="PANTHER" id="PTHR43702:SF3">
    <property type="entry name" value="PROTEIN TSGA"/>
    <property type="match status" value="1"/>
</dbReference>
<dbReference type="CDD" id="cd17394">
    <property type="entry name" value="MFS_FucP_like"/>
    <property type="match status" value="1"/>
</dbReference>
<evidence type="ECO:0000256" key="1">
    <source>
        <dbReference type="ARBA" id="ARBA00003321"/>
    </source>
</evidence>
<keyword evidence="7" id="KW-0762">Sugar transport</keyword>
<gene>
    <name evidence="13" type="ORF">A4R26_10275</name>
</gene>
<evidence type="ECO:0000256" key="8">
    <source>
        <dbReference type="ARBA" id="ARBA00022692"/>
    </source>
</evidence>
<comment type="subcellular location">
    <subcellularLocation>
        <location evidence="2">Cell inner membrane</location>
        <topology evidence="2">Multi-pass membrane protein</topology>
    </subcellularLocation>
</comment>
<keyword evidence="14" id="KW-1185">Reference proteome</keyword>
<comment type="function">
    <text evidence="1">Intake of glucose and galactose.</text>
</comment>
<feature type="transmembrane region" description="Helical" evidence="11">
    <location>
        <begin position="342"/>
        <end position="364"/>
    </location>
</feature>
<dbReference type="GO" id="GO:0005354">
    <property type="term" value="F:galactose transmembrane transporter activity"/>
    <property type="evidence" value="ECO:0007669"/>
    <property type="project" value="InterPro"/>
</dbReference>
<keyword evidence="6" id="KW-0997">Cell inner membrane</keyword>
<dbReference type="RefSeq" id="WP_081159601.1">
    <property type="nucleotide sequence ID" value="NZ_LWBP01000002.1"/>
</dbReference>
<feature type="transmembrane region" description="Helical" evidence="11">
    <location>
        <begin position="318"/>
        <end position="336"/>
    </location>
</feature>
<feature type="transmembrane region" description="Helical" evidence="11">
    <location>
        <begin position="205"/>
        <end position="223"/>
    </location>
</feature>
<dbReference type="GO" id="GO:1904659">
    <property type="term" value="P:D-glucose transmembrane transport"/>
    <property type="evidence" value="ECO:0007669"/>
    <property type="project" value="InterPro"/>
</dbReference>
<dbReference type="OrthoDB" id="9786665at2"/>
<feature type="transmembrane region" description="Helical" evidence="11">
    <location>
        <begin position="402"/>
        <end position="421"/>
    </location>
</feature>
<feature type="transmembrane region" description="Helical" evidence="11">
    <location>
        <begin position="376"/>
        <end position="396"/>
    </location>
</feature>
<evidence type="ECO:0000259" key="12">
    <source>
        <dbReference type="PROSITE" id="PS50850"/>
    </source>
</evidence>
<evidence type="ECO:0000313" key="14">
    <source>
        <dbReference type="Proteomes" id="UP000192276"/>
    </source>
</evidence>
<dbReference type="NCBIfam" id="TIGR01272">
    <property type="entry name" value="gluP"/>
    <property type="match status" value="1"/>
</dbReference>
<evidence type="ECO:0000256" key="6">
    <source>
        <dbReference type="ARBA" id="ARBA00022519"/>
    </source>
</evidence>
<feature type="transmembrane region" description="Helical" evidence="11">
    <location>
        <begin position="89"/>
        <end position="107"/>
    </location>
</feature>
<dbReference type="InterPro" id="IPR005275">
    <property type="entry name" value="Lfuc_symporter_FucP"/>
</dbReference>
<proteinExistence type="inferred from homology"/>
<dbReference type="PANTHER" id="PTHR43702">
    <property type="entry name" value="L-FUCOSE-PROTON SYMPORTER"/>
    <property type="match status" value="1"/>
</dbReference>
<dbReference type="GO" id="GO:0005886">
    <property type="term" value="C:plasma membrane"/>
    <property type="evidence" value="ECO:0007669"/>
    <property type="project" value="UniProtKB-SubCell"/>
</dbReference>
<feature type="transmembrane region" description="Helical" evidence="11">
    <location>
        <begin position="251"/>
        <end position="275"/>
    </location>
</feature>
<dbReference type="Pfam" id="PF07690">
    <property type="entry name" value="MFS_1"/>
    <property type="match status" value="1"/>
</dbReference>
<dbReference type="AlphaFoldDB" id="A0A1V9GBN5"/>
<keyword evidence="5" id="KW-1003">Cell membrane</keyword>
<keyword evidence="9 11" id="KW-1133">Transmembrane helix</keyword>
<keyword evidence="8 11" id="KW-0812">Transmembrane</keyword>
<feature type="transmembrane region" description="Helical" evidence="11">
    <location>
        <begin position="57"/>
        <end position="77"/>
    </location>
</feature>
<protein>
    <submittedName>
        <fullName evidence="13">L-fucose:H+ symporter permease</fullName>
    </submittedName>
</protein>
<evidence type="ECO:0000256" key="5">
    <source>
        <dbReference type="ARBA" id="ARBA00022475"/>
    </source>
</evidence>
<dbReference type="SUPFAM" id="SSF103473">
    <property type="entry name" value="MFS general substrate transporter"/>
    <property type="match status" value="1"/>
</dbReference>
<dbReference type="NCBIfam" id="TIGR00885">
    <property type="entry name" value="fucP"/>
    <property type="match status" value="1"/>
</dbReference>
<dbReference type="EMBL" id="LWBP01000002">
    <property type="protein sequence ID" value="OQP67878.1"/>
    <property type="molecule type" value="Genomic_DNA"/>
</dbReference>
<sequence>MALPSSSSSSSLKTQQVKGYLFPFILVTSLFFFWGFVHNLDPVLIPHLREAFTLNFLQASLVDFSVFIAYFVMALPAGFIMRKYGYKSGILLGLLLFGIGSLLFIPAANTRAYVLFLGALFVIASGLTFLETAANPYAALLGPKESSTQRLNLAQSFNGLAVVLAPILGGKFILSGATLTEAQKASMTPQALDAYLAAQASTVKGPYLILGIIILAVALIFAFTKLPEIKEEEEGEGKQSSFANAFRHKHLIWAVVAQFFYVGAQVCVTSFFINIAMDAAHIDKQTASVYLGLGYGLAFMIGRFAGTFFMKFISPNKLLAIYAAINIVLSAIAIVSSGMITVYALIGVGFFMSIMFPTIFSLGIQGLGVDTKIGSSLIIMSIVGGALIPLAMGGIADITKNIQNGYIIPLICFIVIFYFGWKGYKVKTV</sequence>
<dbReference type="InterPro" id="IPR036259">
    <property type="entry name" value="MFS_trans_sf"/>
</dbReference>
<dbReference type="GO" id="GO:0055056">
    <property type="term" value="F:D-glucose transmembrane transporter activity"/>
    <property type="evidence" value="ECO:0007669"/>
    <property type="project" value="InterPro"/>
</dbReference>
<evidence type="ECO:0000256" key="10">
    <source>
        <dbReference type="ARBA" id="ARBA00023136"/>
    </source>
</evidence>
<dbReference type="InterPro" id="IPR011701">
    <property type="entry name" value="MFS"/>
</dbReference>
<feature type="transmembrane region" description="Helical" evidence="11">
    <location>
        <begin position="20"/>
        <end position="37"/>
    </location>
</feature>
<name>A0A1V9GBN5_9BACT</name>
<evidence type="ECO:0000256" key="11">
    <source>
        <dbReference type="SAM" id="Phobius"/>
    </source>
</evidence>
<evidence type="ECO:0000256" key="9">
    <source>
        <dbReference type="ARBA" id="ARBA00022989"/>
    </source>
</evidence>
<dbReference type="Gene3D" id="1.20.1250.20">
    <property type="entry name" value="MFS general substrate transporter like domains"/>
    <property type="match status" value="2"/>
</dbReference>
<feature type="transmembrane region" description="Helical" evidence="11">
    <location>
        <begin position="287"/>
        <end position="306"/>
    </location>
</feature>
<dbReference type="STRING" id="550983.A4R26_10275"/>
<dbReference type="PROSITE" id="PS50850">
    <property type="entry name" value="MFS"/>
    <property type="match status" value="1"/>
</dbReference>
<keyword evidence="10 11" id="KW-0472">Membrane</keyword>
<evidence type="ECO:0000256" key="3">
    <source>
        <dbReference type="ARBA" id="ARBA00009120"/>
    </source>
</evidence>
<feature type="transmembrane region" description="Helical" evidence="11">
    <location>
        <begin position="151"/>
        <end position="174"/>
    </location>
</feature>
<keyword evidence="4" id="KW-0813">Transport</keyword>
<evidence type="ECO:0000313" key="13">
    <source>
        <dbReference type="EMBL" id="OQP67878.1"/>
    </source>
</evidence>
<accession>A0A1V9GBN5</accession>
<dbReference type="Proteomes" id="UP000192276">
    <property type="component" value="Unassembled WGS sequence"/>
</dbReference>
<evidence type="ECO:0000256" key="2">
    <source>
        <dbReference type="ARBA" id="ARBA00004429"/>
    </source>
</evidence>